<proteinExistence type="predicted"/>
<dbReference type="Proteomes" id="UP000488936">
    <property type="component" value="Unassembled WGS sequence"/>
</dbReference>
<organism evidence="2 3">
    <name type="scientific">Myroides pelagicus</name>
    <dbReference type="NCBI Taxonomy" id="270914"/>
    <lineage>
        <taxon>Bacteria</taxon>
        <taxon>Pseudomonadati</taxon>
        <taxon>Bacteroidota</taxon>
        <taxon>Flavobacteriia</taxon>
        <taxon>Flavobacteriales</taxon>
        <taxon>Flavobacteriaceae</taxon>
        <taxon>Myroides</taxon>
    </lineage>
</organism>
<dbReference type="SUPFAM" id="SSF53901">
    <property type="entry name" value="Thiolase-like"/>
    <property type="match status" value="1"/>
</dbReference>
<accession>A0A7K1GKR1</accession>
<reference evidence="2 3" key="1">
    <citation type="journal article" date="2006" name="Int. J. Syst. Evol. Microbiol.">
        <title>Myroides pelagicus sp. nov., isolated from seawater in Thailand.</title>
        <authorList>
            <person name="Yoon J."/>
            <person name="Maneerat S."/>
            <person name="Kawai F."/>
            <person name="Yokota A."/>
        </authorList>
    </citation>
    <scope>NUCLEOTIDE SEQUENCE [LARGE SCALE GENOMIC DNA]</scope>
    <source>
        <strain evidence="2 3">SM1T</strain>
    </source>
</reference>
<dbReference type="InterPro" id="IPR014030">
    <property type="entry name" value="Ketoacyl_synth_N"/>
</dbReference>
<comment type="caution">
    <text evidence="2">The sequence shown here is derived from an EMBL/GenBank/DDBJ whole genome shotgun (WGS) entry which is preliminary data.</text>
</comment>
<keyword evidence="3" id="KW-1185">Reference proteome</keyword>
<dbReference type="InterPro" id="IPR016039">
    <property type="entry name" value="Thiolase-like"/>
</dbReference>
<gene>
    <name evidence="2" type="ORF">GJV77_05860</name>
</gene>
<dbReference type="Gene3D" id="3.40.47.10">
    <property type="match status" value="1"/>
</dbReference>
<evidence type="ECO:0000313" key="2">
    <source>
        <dbReference type="EMBL" id="MTH29447.1"/>
    </source>
</evidence>
<evidence type="ECO:0000259" key="1">
    <source>
        <dbReference type="Pfam" id="PF00109"/>
    </source>
</evidence>
<dbReference type="EMBL" id="WMJY01000009">
    <property type="protein sequence ID" value="MTH29447.1"/>
    <property type="molecule type" value="Genomic_DNA"/>
</dbReference>
<protein>
    <submittedName>
        <fullName evidence="2">3-oxoacyl-ACP synthase</fullName>
    </submittedName>
</protein>
<dbReference type="GO" id="GO:0016746">
    <property type="term" value="F:acyltransferase activity"/>
    <property type="evidence" value="ECO:0007669"/>
    <property type="project" value="InterPro"/>
</dbReference>
<feature type="domain" description="Beta-ketoacyl synthase-like N-terminal" evidence="1">
    <location>
        <begin position="45"/>
        <end position="209"/>
    </location>
</feature>
<dbReference type="Pfam" id="PF00109">
    <property type="entry name" value="ketoacyl-synt"/>
    <property type="match status" value="1"/>
</dbReference>
<dbReference type="RefSeq" id="WP_155035444.1">
    <property type="nucleotide sequence ID" value="NZ_JAYMMG010000005.1"/>
</dbReference>
<name>A0A7K1GKR1_9FLAO</name>
<dbReference type="OrthoDB" id="1404523at2"/>
<dbReference type="AlphaFoldDB" id="A0A7K1GKR1"/>
<sequence length="339" mass="37043">MKVYINGLGSVSCQEGTRNFKSSDLTRVSQGINQAQQPSYKELIPAGMLRRMAKGVKMGIYASHSALEEANIAVPDAVITGTGLGCLIDSEKFLSTMLENNESYLTPTSFIQSTHNTVGGQIALKLQCMGYNFTYVNQNTSFESALLDGLLQVQAGELNNALIGGVDEIGDITMRFLQLTKKINTVDEIFPKGVNYGEGATFIVLDNKQTTQSYAELVDTAICNRVESVEDFIQSFLSSQYIVPEQIDVLVLGSNQTANDGAFYAQAQAICSSSALETFKEFSGEYHTASAFGLLNACEMLKYQQLFSTGESKPIEYILVYNQFDGKDHSLTLLKKCGD</sequence>
<evidence type="ECO:0000313" key="3">
    <source>
        <dbReference type="Proteomes" id="UP000488936"/>
    </source>
</evidence>